<dbReference type="PANTHER" id="PTHR34580:SF3">
    <property type="entry name" value="PROTEIN PAFB"/>
    <property type="match status" value="1"/>
</dbReference>
<name>A0A368Y628_MARNT</name>
<dbReference type="Pfam" id="PF26107">
    <property type="entry name" value="BrxR_CTD"/>
    <property type="match status" value="1"/>
</dbReference>
<reference evidence="4 5" key="1">
    <citation type="submission" date="2018-07" db="EMBL/GenBank/DDBJ databases">
        <title>Freshwater and sediment microbial communities from various areas in North America, analyzing microbe dynamics in response to fracking.</title>
        <authorList>
            <person name="Lamendella R."/>
        </authorList>
    </citation>
    <scope>NUCLEOTIDE SEQUENCE [LARGE SCALE GENOMIC DNA]</scope>
    <source>
        <strain evidence="4 5">105B</strain>
    </source>
</reference>
<dbReference type="InterPro" id="IPR051534">
    <property type="entry name" value="CBASS_pafABC_assoc_protein"/>
</dbReference>
<accession>A0A368Y628</accession>
<dbReference type="EMBL" id="QPJI01000001">
    <property type="protein sequence ID" value="RCW75209.1"/>
    <property type="molecule type" value="Genomic_DNA"/>
</dbReference>
<dbReference type="Pfam" id="PF26109">
    <property type="entry name" value="WHD_BrxR"/>
    <property type="match status" value="1"/>
</dbReference>
<proteinExistence type="predicted"/>
<dbReference type="AlphaFoldDB" id="A0A368Y628"/>
<dbReference type="Proteomes" id="UP000253647">
    <property type="component" value="Unassembled WGS sequence"/>
</dbReference>
<evidence type="ECO:0000313" key="4">
    <source>
        <dbReference type="EMBL" id="RCW75209.1"/>
    </source>
</evidence>
<keyword evidence="4" id="KW-0238">DNA-binding</keyword>
<feature type="domain" description="DNA-binding transcriptional repressor CapW winged helix-turn-helix" evidence="3">
    <location>
        <begin position="42"/>
        <end position="110"/>
    </location>
</feature>
<dbReference type="PROSITE" id="PS52050">
    <property type="entry name" value="WYL"/>
    <property type="match status" value="1"/>
</dbReference>
<feature type="domain" description="DNA-binding transcriptional repressor CapW C-terminal dimerisation" evidence="2">
    <location>
        <begin position="238"/>
        <end position="304"/>
    </location>
</feature>
<comment type="caution">
    <text evidence="4">The sequence shown here is derived from an EMBL/GenBank/DDBJ whole genome shotgun (WGS) entry which is preliminary data.</text>
</comment>
<evidence type="ECO:0000259" key="3">
    <source>
        <dbReference type="Pfam" id="PF26109"/>
    </source>
</evidence>
<dbReference type="GO" id="GO:0003677">
    <property type="term" value="F:DNA binding"/>
    <property type="evidence" value="ECO:0007669"/>
    <property type="project" value="UniProtKB-KW"/>
</dbReference>
<dbReference type="InterPro" id="IPR026881">
    <property type="entry name" value="WYL_dom"/>
</dbReference>
<organism evidence="4 5">
    <name type="scientific">Marinobacter nauticus</name>
    <name type="common">Marinobacter hydrocarbonoclasticus</name>
    <name type="synonym">Marinobacter aquaeolei</name>
    <dbReference type="NCBI Taxonomy" id="2743"/>
    <lineage>
        <taxon>Bacteria</taxon>
        <taxon>Pseudomonadati</taxon>
        <taxon>Pseudomonadota</taxon>
        <taxon>Gammaproteobacteria</taxon>
        <taxon>Pseudomonadales</taxon>
        <taxon>Marinobacteraceae</taxon>
        <taxon>Marinobacter</taxon>
    </lineage>
</organism>
<dbReference type="PANTHER" id="PTHR34580">
    <property type="match status" value="1"/>
</dbReference>
<evidence type="ECO:0000313" key="5">
    <source>
        <dbReference type="Proteomes" id="UP000253647"/>
    </source>
</evidence>
<dbReference type="PIRSF" id="PIRSF015558">
    <property type="entry name" value="Txn_reg_DeoR_prd"/>
    <property type="match status" value="1"/>
</dbReference>
<evidence type="ECO:0000259" key="1">
    <source>
        <dbReference type="Pfam" id="PF13280"/>
    </source>
</evidence>
<dbReference type="Pfam" id="PF13280">
    <property type="entry name" value="WYL"/>
    <property type="match status" value="1"/>
</dbReference>
<protein>
    <submittedName>
        <fullName evidence="4">Putative DNA-binding transcriptional regulator YafY</fullName>
    </submittedName>
</protein>
<sequence length="322" mass="36686">MMMASDKKTISPPLVTWQNGWMDNSTNELQPDALSELTHKQLERLSYIDLRLYFLGDIGRQDLMKRFGIAPAMATRDFGLYRDLFPNNISFDGRKKTYVTGSFFKPGFLHIPERVLTALSQGFGDGANPAGEALIRCELPTALNRPNLDVLAPVTRAIHRRQVISLSYHSHTSGLSEREIVPFAMVNDGLRWHARAFDRKSREFRDFVFTRMEGTKVVENSTIERHETMQADDQWNRIVDIDLIPHPAQKSPDIIERDFGMSHGVKHVRVRAANAGYILRHWQVDCSPDRSLTGPEYMLCLKDPLALYGVKNAFLAPGYQKP</sequence>
<gene>
    <name evidence="4" type="ORF">DET61_101204</name>
</gene>
<feature type="domain" description="WYL" evidence="1">
    <location>
        <begin position="149"/>
        <end position="216"/>
    </location>
</feature>
<dbReference type="InterPro" id="IPR016634">
    <property type="entry name" value="CapW-like"/>
</dbReference>
<dbReference type="InterPro" id="IPR059019">
    <property type="entry name" value="WHD_CapW"/>
</dbReference>
<dbReference type="InterPro" id="IPR059020">
    <property type="entry name" value="CapW_CTD"/>
</dbReference>
<evidence type="ECO:0000259" key="2">
    <source>
        <dbReference type="Pfam" id="PF26107"/>
    </source>
</evidence>